<feature type="domain" description="AB hydrolase-1" evidence="1">
    <location>
        <begin position="11"/>
        <end position="238"/>
    </location>
</feature>
<dbReference type="InterPro" id="IPR000073">
    <property type="entry name" value="AB_hydrolase_1"/>
</dbReference>
<dbReference type="PANTHER" id="PTHR43798:SF6">
    <property type="entry name" value="HYDROLASE, PUTATIVE (AFU_ORTHOLOGUE AFUA_4G13070)-RELATED"/>
    <property type="match status" value="1"/>
</dbReference>
<proteinExistence type="predicted"/>
<protein>
    <submittedName>
        <fullName evidence="2">Putative hydrolase or acyltransferase (Alpha/beta hydrolase superfamily)</fullName>
    </submittedName>
</protein>
<dbReference type="RefSeq" id="WP_044616040.1">
    <property type="nucleotide sequence ID" value="NZ_CP007142.1"/>
</dbReference>
<dbReference type="GO" id="GO:0016787">
    <property type="term" value="F:hydrolase activity"/>
    <property type="evidence" value="ECO:0007669"/>
    <property type="project" value="UniProtKB-KW"/>
</dbReference>
<keyword evidence="2" id="KW-0012">Acyltransferase</keyword>
<dbReference type="EMBL" id="CP007142">
    <property type="protein sequence ID" value="AJQ93146.1"/>
    <property type="molecule type" value="Genomic_DNA"/>
</dbReference>
<evidence type="ECO:0000259" key="1">
    <source>
        <dbReference type="Pfam" id="PF00561"/>
    </source>
</evidence>
<name>A0A0C5VG26_9GAMM</name>
<dbReference type="HOGENOM" id="CLU_088923_0_0_6"/>
<evidence type="ECO:0000313" key="2">
    <source>
        <dbReference type="EMBL" id="AJQ93146.1"/>
    </source>
</evidence>
<dbReference type="Proteomes" id="UP000032266">
    <property type="component" value="Chromosome"/>
</dbReference>
<dbReference type="GO" id="GO:0016746">
    <property type="term" value="F:acyltransferase activity"/>
    <property type="evidence" value="ECO:0007669"/>
    <property type="project" value="UniProtKB-KW"/>
</dbReference>
<dbReference type="STRING" id="1445510.YC6258_01098"/>
<keyword evidence="2" id="KW-0378">Hydrolase</keyword>
<dbReference type="Pfam" id="PF00561">
    <property type="entry name" value="Abhydrolase_1"/>
    <property type="match status" value="1"/>
</dbReference>
<organism evidence="2 3">
    <name type="scientific">Gynuella sunshinyii YC6258</name>
    <dbReference type="NCBI Taxonomy" id="1445510"/>
    <lineage>
        <taxon>Bacteria</taxon>
        <taxon>Pseudomonadati</taxon>
        <taxon>Pseudomonadota</taxon>
        <taxon>Gammaproteobacteria</taxon>
        <taxon>Oceanospirillales</taxon>
        <taxon>Saccharospirillaceae</taxon>
        <taxon>Gynuella</taxon>
    </lineage>
</organism>
<sequence>MHTIVKGKGQPLIIVPGWTGDSAFMAYCYEPMLKDSGFQRIYLDPPGHGGTTGYHNLENIDQYFQIMLEKIKKLTGGEPFAAMGFSMGAFMVRCLSMELQQQSMGFAMLAPVITLPYEQRILPELITLKDELQQETLSPLESMYMETPMRTRSLLQFLRAAPSPTFNEANIRLLDKLFLPENYRVSFDPDKDAEQYTRPVLCIAGKQDHVVGYQQAGQLCNRYPRATFAALDRAGHWLEEKKPIITALIQEWLTAIKDEL</sequence>
<evidence type="ECO:0000313" key="3">
    <source>
        <dbReference type="Proteomes" id="UP000032266"/>
    </source>
</evidence>
<dbReference type="KEGG" id="gsn:YC6258_01098"/>
<dbReference type="OrthoDB" id="2086224at2"/>
<gene>
    <name evidence="2" type="ORF">YC6258_01098</name>
</gene>
<dbReference type="InterPro" id="IPR029058">
    <property type="entry name" value="AB_hydrolase_fold"/>
</dbReference>
<dbReference type="AlphaFoldDB" id="A0A0C5VG26"/>
<dbReference type="Gene3D" id="3.40.50.1820">
    <property type="entry name" value="alpha/beta hydrolase"/>
    <property type="match status" value="1"/>
</dbReference>
<keyword evidence="2" id="KW-0808">Transferase</keyword>
<accession>A0A0C5VG26</accession>
<dbReference type="SUPFAM" id="SSF53474">
    <property type="entry name" value="alpha/beta-Hydrolases"/>
    <property type="match status" value="1"/>
</dbReference>
<keyword evidence="3" id="KW-1185">Reference proteome</keyword>
<dbReference type="PANTHER" id="PTHR43798">
    <property type="entry name" value="MONOACYLGLYCEROL LIPASE"/>
    <property type="match status" value="1"/>
</dbReference>
<dbReference type="InterPro" id="IPR050266">
    <property type="entry name" value="AB_hydrolase_sf"/>
</dbReference>
<reference evidence="2 3" key="1">
    <citation type="submission" date="2014-01" db="EMBL/GenBank/DDBJ databases">
        <title>Full genme sequencing of cellulolytic bacterium Gynuella sunshinyii YC6258T gen. nov., sp. nov.</title>
        <authorList>
            <person name="Khan H."/>
            <person name="Chung E.J."/>
            <person name="Chung Y.R."/>
        </authorList>
    </citation>
    <scope>NUCLEOTIDE SEQUENCE [LARGE SCALE GENOMIC DNA]</scope>
    <source>
        <strain evidence="2 3">YC6258</strain>
    </source>
</reference>